<dbReference type="EMBL" id="JACXVP010000005">
    <property type="protein sequence ID" value="KAG5607398.1"/>
    <property type="molecule type" value="Genomic_DNA"/>
</dbReference>
<reference evidence="1 2" key="1">
    <citation type="submission" date="2020-09" db="EMBL/GenBank/DDBJ databases">
        <title>De no assembly of potato wild relative species, Solanum commersonii.</title>
        <authorList>
            <person name="Cho K."/>
        </authorList>
    </citation>
    <scope>NUCLEOTIDE SEQUENCE [LARGE SCALE GENOMIC DNA]</scope>
    <source>
        <strain evidence="1">LZ3.2</strain>
        <tissue evidence="1">Leaf</tissue>
    </source>
</reference>
<dbReference type="Proteomes" id="UP000824120">
    <property type="component" value="Chromosome 5"/>
</dbReference>
<comment type="caution">
    <text evidence="1">The sequence shown here is derived from an EMBL/GenBank/DDBJ whole genome shotgun (WGS) entry which is preliminary data.</text>
</comment>
<evidence type="ECO:0000313" key="2">
    <source>
        <dbReference type="Proteomes" id="UP000824120"/>
    </source>
</evidence>
<dbReference type="OrthoDB" id="689430at2759"/>
<gene>
    <name evidence="1" type="ORF">H5410_028890</name>
</gene>
<evidence type="ECO:0000313" key="1">
    <source>
        <dbReference type="EMBL" id="KAG5607398.1"/>
    </source>
</evidence>
<protein>
    <submittedName>
        <fullName evidence="1">Uncharacterized protein</fullName>
    </submittedName>
</protein>
<dbReference type="AlphaFoldDB" id="A0A9J5Z8X5"/>
<name>A0A9J5Z8X5_SOLCO</name>
<accession>A0A9J5Z8X5</accession>
<keyword evidence="2" id="KW-1185">Reference proteome</keyword>
<sequence length="104" mass="12079">MAGDWESGELLHVLNGFNGLSRKRFYHMETLRDGSLYVNKLYIKEVNEYPVVNLALEADLEEQDANQEGFSIASWCSLVMRRRNQQPFVPPLQSDNTIVEPFWD</sequence>
<organism evidence="1 2">
    <name type="scientific">Solanum commersonii</name>
    <name type="common">Commerson's wild potato</name>
    <name type="synonym">Commerson's nightshade</name>
    <dbReference type="NCBI Taxonomy" id="4109"/>
    <lineage>
        <taxon>Eukaryota</taxon>
        <taxon>Viridiplantae</taxon>
        <taxon>Streptophyta</taxon>
        <taxon>Embryophyta</taxon>
        <taxon>Tracheophyta</taxon>
        <taxon>Spermatophyta</taxon>
        <taxon>Magnoliopsida</taxon>
        <taxon>eudicotyledons</taxon>
        <taxon>Gunneridae</taxon>
        <taxon>Pentapetalae</taxon>
        <taxon>asterids</taxon>
        <taxon>lamiids</taxon>
        <taxon>Solanales</taxon>
        <taxon>Solanaceae</taxon>
        <taxon>Solanoideae</taxon>
        <taxon>Solaneae</taxon>
        <taxon>Solanum</taxon>
    </lineage>
</organism>
<proteinExistence type="predicted"/>